<dbReference type="Proteomes" id="UP001159364">
    <property type="component" value="Linkage Group LG09"/>
</dbReference>
<evidence type="ECO:0000256" key="3">
    <source>
        <dbReference type="ARBA" id="ARBA00022782"/>
    </source>
</evidence>
<protein>
    <recommendedName>
        <fullName evidence="10">Protein FLX-like 3</fullName>
    </recommendedName>
</protein>
<keyword evidence="3" id="KW-0221">Differentiation</keyword>
<dbReference type="AlphaFoldDB" id="A0AAV8SW87"/>
<evidence type="ECO:0008006" key="10">
    <source>
        <dbReference type="Google" id="ProtNLM"/>
    </source>
</evidence>
<keyword evidence="2" id="KW-0217">Developmental protein</keyword>
<evidence type="ECO:0000313" key="9">
    <source>
        <dbReference type="Proteomes" id="UP001159364"/>
    </source>
</evidence>
<feature type="compositionally biased region" description="Basic and acidic residues" evidence="7">
    <location>
        <begin position="267"/>
        <end position="276"/>
    </location>
</feature>
<feature type="region of interest" description="Disordered" evidence="7">
    <location>
        <begin position="237"/>
        <end position="276"/>
    </location>
</feature>
<keyword evidence="5" id="KW-0287">Flowering</keyword>
<dbReference type="PANTHER" id="PTHR33405:SF20">
    <property type="entry name" value="PROTEIN FLX-LIKE 3"/>
    <property type="match status" value="1"/>
</dbReference>
<keyword evidence="4 6" id="KW-0175">Coiled coil</keyword>
<sequence length="276" mass="31336">MAGRNRIPREAYVDRRGFPSERPFVRGPPLPQPPPHPVLLEEELEMQHAEMRRLLGDNRRLIEDRMALQQELGAAKEELRRMNLVTGEIRAEQEMRSRELIEKGLKLEADLRATEPLKSEVVKLQAEVKKLNNLKQELLGQVQTLKQDVTRLQHDNQQIPLLHNEIDGLRQELLRARAAVDFEKKGNIELMDQRQAMEKSLVSMAREVEKLRADLAAADSRPWGAGGPYGMKFSTPDGGFPTPYGDGYGVSVGAPDKRPTYGSGHASWEKSRIPRR</sequence>
<accession>A0AAV8SW87</accession>
<evidence type="ECO:0000256" key="5">
    <source>
        <dbReference type="ARBA" id="ARBA00023089"/>
    </source>
</evidence>
<dbReference type="GO" id="GO:0030154">
    <property type="term" value="P:cell differentiation"/>
    <property type="evidence" value="ECO:0007669"/>
    <property type="project" value="UniProtKB-KW"/>
</dbReference>
<evidence type="ECO:0000256" key="4">
    <source>
        <dbReference type="ARBA" id="ARBA00023054"/>
    </source>
</evidence>
<proteinExistence type="inferred from homology"/>
<organism evidence="8 9">
    <name type="scientific">Erythroxylum novogranatense</name>
    <dbReference type="NCBI Taxonomy" id="1862640"/>
    <lineage>
        <taxon>Eukaryota</taxon>
        <taxon>Viridiplantae</taxon>
        <taxon>Streptophyta</taxon>
        <taxon>Embryophyta</taxon>
        <taxon>Tracheophyta</taxon>
        <taxon>Spermatophyta</taxon>
        <taxon>Magnoliopsida</taxon>
        <taxon>eudicotyledons</taxon>
        <taxon>Gunneridae</taxon>
        <taxon>Pentapetalae</taxon>
        <taxon>rosids</taxon>
        <taxon>fabids</taxon>
        <taxon>Malpighiales</taxon>
        <taxon>Erythroxylaceae</taxon>
        <taxon>Erythroxylum</taxon>
    </lineage>
</organism>
<evidence type="ECO:0000313" key="8">
    <source>
        <dbReference type="EMBL" id="KAJ8756180.1"/>
    </source>
</evidence>
<dbReference type="EMBL" id="JAIWQS010000009">
    <property type="protein sequence ID" value="KAJ8756180.1"/>
    <property type="molecule type" value="Genomic_DNA"/>
</dbReference>
<feature type="coiled-coil region" evidence="6">
    <location>
        <begin position="51"/>
        <end position="85"/>
    </location>
</feature>
<evidence type="ECO:0000256" key="1">
    <source>
        <dbReference type="ARBA" id="ARBA00005405"/>
    </source>
</evidence>
<evidence type="ECO:0000256" key="7">
    <source>
        <dbReference type="SAM" id="MobiDB-lite"/>
    </source>
</evidence>
<feature type="coiled-coil region" evidence="6">
    <location>
        <begin position="117"/>
        <end position="155"/>
    </location>
</feature>
<gene>
    <name evidence="8" type="ORF">K2173_024727</name>
</gene>
<comment type="similarity">
    <text evidence="1">Belongs to the FLX family.</text>
</comment>
<feature type="coiled-coil region" evidence="6">
    <location>
        <begin position="194"/>
        <end position="221"/>
    </location>
</feature>
<keyword evidence="9" id="KW-1185">Reference proteome</keyword>
<comment type="caution">
    <text evidence="8">The sequence shown here is derived from an EMBL/GenBank/DDBJ whole genome shotgun (WGS) entry which is preliminary data.</text>
</comment>
<dbReference type="PANTHER" id="PTHR33405">
    <property type="entry name" value="PROTEIN FLX-LIKE 2"/>
    <property type="match status" value="1"/>
</dbReference>
<reference evidence="8 9" key="1">
    <citation type="submission" date="2021-09" db="EMBL/GenBank/DDBJ databases">
        <title>Genomic insights and catalytic innovation underlie evolution of tropane alkaloids biosynthesis.</title>
        <authorList>
            <person name="Wang Y.-J."/>
            <person name="Tian T."/>
            <person name="Huang J.-P."/>
            <person name="Huang S.-X."/>
        </authorList>
    </citation>
    <scope>NUCLEOTIDE SEQUENCE [LARGE SCALE GENOMIC DNA]</scope>
    <source>
        <strain evidence="8">KIB-2018</strain>
        <tissue evidence="8">Leaf</tissue>
    </source>
</reference>
<dbReference type="GO" id="GO:0009908">
    <property type="term" value="P:flower development"/>
    <property type="evidence" value="ECO:0007669"/>
    <property type="project" value="UniProtKB-KW"/>
</dbReference>
<dbReference type="InterPro" id="IPR040353">
    <property type="entry name" value="FLX/FLX-like"/>
</dbReference>
<name>A0AAV8SW87_9ROSI</name>
<evidence type="ECO:0000256" key="2">
    <source>
        <dbReference type="ARBA" id="ARBA00022473"/>
    </source>
</evidence>
<evidence type="ECO:0000256" key="6">
    <source>
        <dbReference type="SAM" id="Coils"/>
    </source>
</evidence>